<feature type="transmembrane region" description="Helical" evidence="1">
    <location>
        <begin position="5"/>
        <end position="23"/>
    </location>
</feature>
<feature type="transmembrane region" description="Helical" evidence="1">
    <location>
        <begin position="58"/>
        <end position="75"/>
    </location>
</feature>
<dbReference type="AlphaFoldDB" id="A0A4R3N1D4"/>
<evidence type="ECO:0000256" key="1">
    <source>
        <dbReference type="SAM" id="Phobius"/>
    </source>
</evidence>
<dbReference type="EMBL" id="SMAN01000008">
    <property type="protein sequence ID" value="TCT22635.1"/>
    <property type="molecule type" value="Genomic_DNA"/>
</dbReference>
<protein>
    <submittedName>
        <fullName evidence="2">Uncharacterized protein</fullName>
    </submittedName>
</protein>
<proteinExistence type="predicted"/>
<organism evidence="2 3">
    <name type="scientific">Melghiribacillus thermohalophilus</name>
    <dbReference type="NCBI Taxonomy" id="1324956"/>
    <lineage>
        <taxon>Bacteria</taxon>
        <taxon>Bacillati</taxon>
        <taxon>Bacillota</taxon>
        <taxon>Bacilli</taxon>
        <taxon>Bacillales</taxon>
        <taxon>Bacillaceae</taxon>
        <taxon>Melghiribacillus</taxon>
    </lineage>
</organism>
<keyword evidence="1" id="KW-1133">Transmembrane helix</keyword>
<evidence type="ECO:0000313" key="3">
    <source>
        <dbReference type="Proteomes" id="UP000294650"/>
    </source>
</evidence>
<comment type="caution">
    <text evidence="2">The sequence shown here is derived from an EMBL/GenBank/DDBJ whole genome shotgun (WGS) entry which is preliminary data.</text>
</comment>
<keyword evidence="1" id="KW-0812">Transmembrane</keyword>
<accession>A0A4R3N1D4</accession>
<dbReference type="Proteomes" id="UP000294650">
    <property type="component" value="Unassembled WGS sequence"/>
</dbReference>
<keyword evidence="1" id="KW-0472">Membrane</keyword>
<evidence type="ECO:0000313" key="2">
    <source>
        <dbReference type="EMBL" id="TCT22635.1"/>
    </source>
</evidence>
<gene>
    <name evidence="2" type="ORF">EDD68_10855</name>
</gene>
<feature type="transmembrane region" description="Helical" evidence="1">
    <location>
        <begin position="29"/>
        <end position="46"/>
    </location>
</feature>
<reference evidence="2 3" key="1">
    <citation type="submission" date="2019-03" db="EMBL/GenBank/DDBJ databases">
        <title>Genomic Encyclopedia of Type Strains, Phase IV (KMG-IV): sequencing the most valuable type-strain genomes for metagenomic binning, comparative biology and taxonomic classification.</title>
        <authorList>
            <person name="Goeker M."/>
        </authorList>
    </citation>
    <scope>NUCLEOTIDE SEQUENCE [LARGE SCALE GENOMIC DNA]</scope>
    <source>
        <strain evidence="2 3">DSM 25894</strain>
    </source>
</reference>
<sequence length="80" mass="9908">MKKWVYIQILFIVWSFYLLIIHMSNKDHIIMKILLFIWFFTIAFYIGKTFRFHPGLRVFYVFLSYGCIYLGHLWFSQMVI</sequence>
<keyword evidence="3" id="KW-1185">Reference proteome</keyword>
<name>A0A4R3N1D4_9BACI</name>